<gene>
    <name evidence="1" type="ORF">LTRI10_LOCUS21657</name>
</gene>
<proteinExistence type="predicted"/>
<protein>
    <submittedName>
        <fullName evidence="1">Uncharacterized protein</fullName>
    </submittedName>
</protein>
<organism evidence="1 2">
    <name type="scientific">Linum trigynum</name>
    <dbReference type="NCBI Taxonomy" id="586398"/>
    <lineage>
        <taxon>Eukaryota</taxon>
        <taxon>Viridiplantae</taxon>
        <taxon>Streptophyta</taxon>
        <taxon>Embryophyta</taxon>
        <taxon>Tracheophyta</taxon>
        <taxon>Spermatophyta</taxon>
        <taxon>Magnoliopsida</taxon>
        <taxon>eudicotyledons</taxon>
        <taxon>Gunneridae</taxon>
        <taxon>Pentapetalae</taxon>
        <taxon>rosids</taxon>
        <taxon>fabids</taxon>
        <taxon>Malpighiales</taxon>
        <taxon>Linaceae</taxon>
        <taxon>Linum</taxon>
    </lineage>
</organism>
<reference evidence="1 2" key="1">
    <citation type="submission" date="2024-04" db="EMBL/GenBank/DDBJ databases">
        <authorList>
            <person name="Fracassetti M."/>
        </authorList>
    </citation>
    <scope>NUCLEOTIDE SEQUENCE [LARGE SCALE GENOMIC DNA]</scope>
</reference>
<dbReference type="PANTHER" id="PTHR36067">
    <property type="entry name" value="EXPRESSED PROTEIN"/>
    <property type="match status" value="1"/>
</dbReference>
<sequence>MADIAILVAEEYERRLNRERRNSAAVASERKVDHVHLVEINANWESAAAAAAENLRSKMVEMLKTTKKVLVEPKSQVSLAASTGFFSA</sequence>
<evidence type="ECO:0000313" key="2">
    <source>
        <dbReference type="Proteomes" id="UP001497516"/>
    </source>
</evidence>
<evidence type="ECO:0000313" key="1">
    <source>
        <dbReference type="EMBL" id="CAL1380198.1"/>
    </source>
</evidence>
<dbReference type="EMBL" id="OZ034817">
    <property type="protein sequence ID" value="CAL1380198.1"/>
    <property type="molecule type" value="Genomic_DNA"/>
</dbReference>
<accession>A0AAV2E3H2</accession>
<keyword evidence="2" id="KW-1185">Reference proteome</keyword>
<dbReference type="PANTHER" id="PTHR36067:SF1">
    <property type="entry name" value="EXPRESSED PROTEIN"/>
    <property type="match status" value="1"/>
</dbReference>
<dbReference type="AlphaFoldDB" id="A0AAV2E3H2"/>
<name>A0AAV2E3H2_9ROSI</name>
<dbReference type="Proteomes" id="UP001497516">
    <property type="component" value="Chromosome 4"/>
</dbReference>